<sequence length="209" mass="22063">MPSDTDDLTRWLDASAPPLHEPDGLSAAVGDVVLATRRAGRTGILGPRRALAAGTGAVALIVGGTAAAASLLEWTAPWAQEPFGSITYTLPSGGTCEQRTGGLHVRDPGARAEVVAWLEENSLSEIVDVDGAIARLRAERSTAAGIGPVGYGTDHYDADWEYHTAVQDALNAAIAARLEQEGAPVSFRWESETRCTGDNPDPGTPWWYE</sequence>
<organism evidence="1 2">
    <name type="scientific">Xylanimonas oleitrophica</name>
    <dbReference type="NCBI Taxonomy" id="2607479"/>
    <lineage>
        <taxon>Bacteria</taxon>
        <taxon>Bacillati</taxon>
        <taxon>Actinomycetota</taxon>
        <taxon>Actinomycetes</taxon>
        <taxon>Micrococcales</taxon>
        <taxon>Promicromonosporaceae</taxon>
        <taxon>Xylanimonas</taxon>
    </lineage>
</organism>
<evidence type="ECO:0000313" key="1">
    <source>
        <dbReference type="EMBL" id="PZR53411.1"/>
    </source>
</evidence>
<comment type="caution">
    <text evidence="1">The sequence shown here is derived from an EMBL/GenBank/DDBJ whole genome shotgun (WGS) entry which is preliminary data.</text>
</comment>
<protein>
    <submittedName>
        <fullName evidence="1">Uncharacterized protein</fullName>
    </submittedName>
</protein>
<dbReference type="EMBL" id="QKWH01000004">
    <property type="protein sequence ID" value="PZR53411.1"/>
    <property type="molecule type" value="Genomic_DNA"/>
</dbReference>
<dbReference type="AlphaFoldDB" id="A0A2W5YFQ3"/>
<dbReference type="RefSeq" id="WP_111250689.1">
    <property type="nucleotide sequence ID" value="NZ_QKWH01000004.1"/>
</dbReference>
<reference evidence="1 2" key="1">
    <citation type="submission" date="2018-06" db="EMBL/GenBank/DDBJ databases">
        <title>Whole genome sequencing of a novel hydrocarbon degrading bacterial strain, PW21 isolated from oil contaminated produced water sample.</title>
        <authorList>
            <person name="Nagkirti P."/>
            <person name="Shaikh A."/>
            <person name="Gowdaman V."/>
            <person name="Engineer A.E."/>
            <person name="Dagar S."/>
            <person name="Dhakephalkar P.K."/>
        </authorList>
    </citation>
    <scope>NUCLEOTIDE SEQUENCE [LARGE SCALE GENOMIC DNA]</scope>
    <source>
        <strain evidence="1 2">PW21</strain>
    </source>
</reference>
<gene>
    <name evidence="1" type="ORF">DNL40_07820</name>
</gene>
<evidence type="ECO:0000313" key="2">
    <source>
        <dbReference type="Proteomes" id="UP000248783"/>
    </source>
</evidence>
<accession>A0A2W5YFQ3</accession>
<dbReference type="Proteomes" id="UP000248783">
    <property type="component" value="Unassembled WGS sequence"/>
</dbReference>
<keyword evidence="2" id="KW-1185">Reference proteome</keyword>
<name>A0A2W5YFQ3_9MICO</name>
<proteinExistence type="predicted"/>